<dbReference type="PRINTS" id="PR00088">
    <property type="entry name" value="HAEMOXYGNASE"/>
</dbReference>
<accession>A0A2A9DP15</accession>
<evidence type="ECO:0000256" key="5">
    <source>
        <dbReference type="ARBA" id="ARBA00023002"/>
    </source>
</evidence>
<dbReference type="GO" id="GO:0020037">
    <property type="term" value="F:heme binding"/>
    <property type="evidence" value="ECO:0007669"/>
    <property type="project" value="TreeGrafter"/>
</dbReference>
<dbReference type="EMBL" id="PDJF01000001">
    <property type="protein sequence ID" value="PFG27722.1"/>
    <property type="molecule type" value="Genomic_DNA"/>
</dbReference>
<dbReference type="GO" id="GO:0046872">
    <property type="term" value="F:metal ion binding"/>
    <property type="evidence" value="ECO:0007669"/>
    <property type="project" value="UniProtKB-KW"/>
</dbReference>
<evidence type="ECO:0000256" key="8">
    <source>
        <dbReference type="PIRSR" id="PIRSR000343-1"/>
    </source>
</evidence>
<dbReference type="RefSeq" id="WP_048381813.1">
    <property type="nucleotide sequence ID" value="NZ_LDYE01000011.1"/>
</dbReference>
<evidence type="ECO:0000313" key="11">
    <source>
        <dbReference type="Proteomes" id="UP000221653"/>
    </source>
</evidence>
<dbReference type="GO" id="GO:0042167">
    <property type="term" value="P:heme catabolic process"/>
    <property type="evidence" value="ECO:0007669"/>
    <property type="project" value="TreeGrafter"/>
</dbReference>
<proteinExistence type="inferred from homology"/>
<keyword evidence="5" id="KW-0560">Oxidoreductase</keyword>
<dbReference type="PANTHER" id="PTHR10720">
    <property type="entry name" value="HEME OXYGENASE"/>
    <property type="match status" value="1"/>
</dbReference>
<gene>
    <name evidence="10" type="ORF">ATK06_0798</name>
</gene>
<protein>
    <recommendedName>
        <fullName evidence="2">heme oxygenase (biliverdin-producing)</fullName>
        <ecNumber evidence="2">1.14.14.18</ecNumber>
    </recommendedName>
</protein>
<dbReference type="SUPFAM" id="SSF48613">
    <property type="entry name" value="Heme oxygenase-like"/>
    <property type="match status" value="1"/>
</dbReference>
<dbReference type="PIRSF" id="PIRSF000343">
    <property type="entry name" value="Haem_Oase"/>
    <property type="match status" value="1"/>
</dbReference>
<dbReference type="EC" id="1.14.14.18" evidence="2"/>
<dbReference type="Pfam" id="PF01126">
    <property type="entry name" value="Heme_oxygenase"/>
    <property type="match status" value="1"/>
</dbReference>
<evidence type="ECO:0000256" key="2">
    <source>
        <dbReference type="ARBA" id="ARBA00012360"/>
    </source>
</evidence>
<reference evidence="10 11" key="1">
    <citation type="submission" date="2017-10" db="EMBL/GenBank/DDBJ databases">
        <title>Sequencing the genomes of 1000 actinobacteria strains.</title>
        <authorList>
            <person name="Klenk H.-P."/>
        </authorList>
    </citation>
    <scope>NUCLEOTIDE SEQUENCE [LARGE SCALE GENOMIC DNA]</scope>
    <source>
        <strain evidence="10 11">DSM 20688</strain>
    </source>
</reference>
<comment type="similarity">
    <text evidence="1">Belongs to the heme oxygenase family.</text>
</comment>
<dbReference type="InterPro" id="IPR002051">
    <property type="entry name" value="Haem_Oase"/>
</dbReference>
<evidence type="ECO:0000256" key="7">
    <source>
        <dbReference type="ARBA" id="ARBA00048328"/>
    </source>
</evidence>
<dbReference type="Gene3D" id="1.20.910.10">
    <property type="entry name" value="Heme oxygenase-like"/>
    <property type="match status" value="1"/>
</dbReference>
<dbReference type="Proteomes" id="UP000221653">
    <property type="component" value="Unassembled WGS sequence"/>
</dbReference>
<dbReference type="CDD" id="cd19165">
    <property type="entry name" value="HemeO"/>
    <property type="match status" value="1"/>
</dbReference>
<comment type="caution">
    <text evidence="10">The sequence shown here is derived from an EMBL/GenBank/DDBJ whole genome shotgun (WGS) entry which is preliminary data.</text>
</comment>
<dbReference type="GO" id="GO:0006788">
    <property type="term" value="P:heme oxidation"/>
    <property type="evidence" value="ECO:0007669"/>
    <property type="project" value="InterPro"/>
</dbReference>
<feature type="binding site" description="axial binding residue" evidence="9">
    <location>
        <position position="25"/>
    </location>
    <ligand>
        <name>heme b</name>
        <dbReference type="ChEBI" id="CHEBI:60344"/>
    </ligand>
    <ligandPart>
        <name>Fe</name>
        <dbReference type="ChEBI" id="CHEBI:18248"/>
    </ligandPart>
</feature>
<evidence type="ECO:0000256" key="9">
    <source>
        <dbReference type="PIRSR" id="PIRSR000343-2"/>
    </source>
</evidence>
<sequence length="222" mass="24544">MSAPIVERPTTPLSQLLREGTMAAHQDAEESDFMAQLLDGHLNTRAAHLLTGQLGFVYEALEDAMRAVADSPAVATIYDPNLERVPALRSDLENMLGAEWESHVTMLPATARYVARLRGLAEQGDALRLIAHHYVRYLGDISGGQVIRKRLHGLYGISMDHLLFYDFAAIGKIPPYRTNYRKSLDALPLDHASQQVLVEEAKKAFAFNSAVFAELQASISTK</sequence>
<evidence type="ECO:0000256" key="1">
    <source>
        <dbReference type="ARBA" id="ARBA00006134"/>
    </source>
</evidence>
<feature type="binding site" evidence="8">
    <location>
        <position position="18"/>
    </location>
    <ligand>
        <name>heme b</name>
        <dbReference type="ChEBI" id="CHEBI:60344"/>
    </ligand>
</feature>
<dbReference type="PANTHER" id="PTHR10720:SF0">
    <property type="entry name" value="HEME OXYGENASE"/>
    <property type="match status" value="1"/>
</dbReference>
<keyword evidence="3 8" id="KW-0349">Heme</keyword>
<evidence type="ECO:0000313" key="10">
    <source>
        <dbReference type="EMBL" id="PFG27722.1"/>
    </source>
</evidence>
<dbReference type="InterPro" id="IPR016053">
    <property type="entry name" value="Haem_Oase-like"/>
</dbReference>
<evidence type="ECO:0000256" key="6">
    <source>
        <dbReference type="ARBA" id="ARBA00023004"/>
    </source>
</evidence>
<keyword evidence="4 9" id="KW-0479">Metal-binding</keyword>
<organism evidence="10 11">
    <name type="scientific">Corynebacterium renale</name>
    <dbReference type="NCBI Taxonomy" id="1724"/>
    <lineage>
        <taxon>Bacteria</taxon>
        <taxon>Bacillati</taxon>
        <taxon>Actinomycetota</taxon>
        <taxon>Actinomycetes</taxon>
        <taxon>Mycobacteriales</taxon>
        <taxon>Corynebacteriaceae</taxon>
        <taxon>Corynebacterium</taxon>
    </lineage>
</organism>
<feature type="binding site" evidence="8">
    <location>
        <position position="134"/>
    </location>
    <ligand>
        <name>heme b</name>
        <dbReference type="ChEBI" id="CHEBI:60344"/>
    </ligand>
</feature>
<keyword evidence="11" id="KW-1185">Reference proteome</keyword>
<dbReference type="STRING" id="1724.GCA_001044175_00585"/>
<dbReference type="PROSITE" id="PS00593">
    <property type="entry name" value="HEME_OXYGENASE"/>
    <property type="match status" value="1"/>
</dbReference>
<comment type="catalytic activity">
    <reaction evidence="7">
        <text>heme b + 3 reduced [NADPH--hemoprotein reductase] + 3 O2 = biliverdin IXalpha + CO + Fe(2+) + 3 oxidized [NADPH--hemoprotein reductase] + 3 H2O + H(+)</text>
        <dbReference type="Rhea" id="RHEA:21764"/>
        <dbReference type="Rhea" id="RHEA-COMP:11964"/>
        <dbReference type="Rhea" id="RHEA-COMP:11965"/>
        <dbReference type="ChEBI" id="CHEBI:15377"/>
        <dbReference type="ChEBI" id="CHEBI:15378"/>
        <dbReference type="ChEBI" id="CHEBI:15379"/>
        <dbReference type="ChEBI" id="CHEBI:17245"/>
        <dbReference type="ChEBI" id="CHEBI:29033"/>
        <dbReference type="ChEBI" id="CHEBI:57618"/>
        <dbReference type="ChEBI" id="CHEBI:57991"/>
        <dbReference type="ChEBI" id="CHEBI:58210"/>
        <dbReference type="ChEBI" id="CHEBI:60344"/>
        <dbReference type="EC" id="1.14.14.18"/>
    </reaction>
</comment>
<evidence type="ECO:0000256" key="3">
    <source>
        <dbReference type="ARBA" id="ARBA00022617"/>
    </source>
</evidence>
<dbReference type="InterPro" id="IPR016084">
    <property type="entry name" value="Haem_Oase-like_multi-hlx"/>
</dbReference>
<dbReference type="InterPro" id="IPR018207">
    <property type="entry name" value="Haem_oxygenase_CS"/>
</dbReference>
<evidence type="ECO:0000256" key="4">
    <source>
        <dbReference type="ARBA" id="ARBA00022723"/>
    </source>
</evidence>
<dbReference type="GO" id="GO:0006979">
    <property type="term" value="P:response to oxidative stress"/>
    <property type="evidence" value="ECO:0007669"/>
    <property type="project" value="TreeGrafter"/>
</dbReference>
<name>A0A2A9DP15_9CORY</name>
<dbReference type="AlphaFoldDB" id="A0A2A9DP15"/>
<keyword evidence="6 9" id="KW-0408">Iron</keyword>
<dbReference type="GO" id="GO:0004392">
    <property type="term" value="F:heme oxygenase (decyclizing) activity"/>
    <property type="evidence" value="ECO:0007669"/>
    <property type="project" value="UniProtKB-EC"/>
</dbReference>
<feature type="binding site" evidence="8">
    <location>
        <position position="181"/>
    </location>
    <ligand>
        <name>heme b</name>
        <dbReference type="ChEBI" id="CHEBI:60344"/>
    </ligand>
</feature>